<protein>
    <submittedName>
        <fullName evidence="2">Uncharacterized protein</fullName>
    </submittedName>
</protein>
<proteinExistence type="predicted"/>
<accession>A0A1J5PEK9</accession>
<organism evidence="2">
    <name type="scientific">mine drainage metagenome</name>
    <dbReference type="NCBI Taxonomy" id="410659"/>
    <lineage>
        <taxon>unclassified sequences</taxon>
        <taxon>metagenomes</taxon>
        <taxon>ecological metagenomes</taxon>
    </lineage>
</organism>
<name>A0A1J5PEK9_9ZZZZ</name>
<feature type="region of interest" description="Disordered" evidence="1">
    <location>
        <begin position="86"/>
        <end position="107"/>
    </location>
</feature>
<sequence length="107" mass="11123">MLALKKKKPAWPLGSVIWTALPKASKVVRVTPPRASVLRVTRPSASNCCVVVYCASSAAWSAALSPAAVADLPIDCRVACAQALSDSASSTPRGSMICRRLPSPSST</sequence>
<dbReference type="AlphaFoldDB" id="A0A1J5PEK9"/>
<dbReference type="EMBL" id="MLJW01006935">
    <property type="protein sequence ID" value="OIQ65956.1"/>
    <property type="molecule type" value="Genomic_DNA"/>
</dbReference>
<reference evidence="2" key="1">
    <citation type="submission" date="2016-10" db="EMBL/GenBank/DDBJ databases">
        <title>Sequence of Gallionella enrichment culture.</title>
        <authorList>
            <person name="Poehlein A."/>
            <person name="Muehling M."/>
            <person name="Daniel R."/>
        </authorList>
    </citation>
    <scope>NUCLEOTIDE SEQUENCE</scope>
</reference>
<gene>
    <name evidence="2" type="ORF">GALL_524810</name>
</gene>
<comment type="caution">
    <text evidence="2">The sequence shown here is derived from an EMBL/GenBank/DDBJ whole genome shotgun (WGS) entry which is preliminary data.</text>
</comment>
<evidence type="ECO:0000256" key="1">
    <source>
        <dbReference type="SAM" id="MobiDB-lite"/>
    </source>
</evidence>
<evidence type="ECO:0000313" key="2">
    <source>
        <dbReference type="EMBL" id="OIQ65956.1"/>
    </source>
</evidence>